<comment type="caution">
    <text evidence="2">The sequence shown here is derived from an EMBL/GenBank/DDBJ whole genome shotgun (WGS) entry which is preliminary data.</text>
</comment>
<sequence length="92" mass="9614">MRTESSGKRGCTATICPRGGHGGAGGGSWGSRPSSISLRTRFKTPEGPNPAGQKPPSCSAYAWGRGKDPTIVHSGRMAHTHRTAPNDNLVPF</sequence>
<gene>
    <name evidence="2" type="ORF">QQF64_024458</name>
</gene>
<evidence type="ECO:0000313" key="2">
    <source>
        <dbReference type="EMBL" id="KAL1277785.1"/>
    </source>
</evidence>
<evidence type="ECO:0000313" key="3">
    <source>
        <dbReference type="Proteomes" id="UP001558613"/>
    </source>
</evidence>
<accession>A0ABR3NL99</accession>
<proteinExistence type="predicted"/>
<name>A0ABR3NL99_9TELE</name>
<organism evidence="2 3">
    <name type="scientific">Cirrhinus molitorella</name>
    <name type="common">mud carp</name>
    <dbReference type="NCBI Taxonomy" id="172907"/>
    <lineage>
        <taxon>Eukaryota</taxon>
        <taxon>Metazoa</taxon>
        <taxon>Chordata</taxon>
        <taxon>Craniata</taxon>
        <taxon>Vertebrata</taxon>
        <taxon>Euteleostomi</taxon>
        <taxon>Actinopterygii</taxon>
        <taxon>Neopterygii</taxon>
        <taxon>Teleostei</taxon>
        <taxon>Ostariophysi</taxon>
        <taxon>Cypriniformes</taxon>
        <taxon>Cyprinidae</taxon>
        <taxon>Labeoninae</taxon>
        <taxon>Labeonini</taxon>
        <taxon>Cirrhinus</taxon>
    </lineage>
</organism>
<protein>
    <submittedName>
        <fullName evidence="2">Uncharacterized protein</fullName>
    </submittedName>
</protein>
<dbReference type="Proteomes" id="UP001558613">
    <property type="component" value="Unassembled WGS sequence"/>
</dbReference>
<feature type="region of interest" description="Disordered" evidence="1">
    <location>
        <begin position="1"/>
        <end position="56"/>
    </location>
</feature>
<evidence type="ECO:0000256" key="1">
    <source>
        <dbReference type="SAM" id="MobiDB-lite"/>
    </source>
</evidence>
<keyword evidence="3" id="KW-1185">Reference proteome</keyword>
<dbReference type="EMBL" id="JAYMGO010000003">
    <property type="protein sequence ID" value="KAL1277785.1"/>
    <property type="molecule type" value="Genomic_DNA"/>
</dbReference>
<reference evidence="2 3" key="1">
    <citation type="submission" date="2023-09" db="EMBL/GenBank/DDBJ databases">
        <authorList>
            <person name="Wang M."/>
        </authorList>
    </citation>
    <scope>NUCLEOTIDE SEQUENCE [LARGE SCALE GENOMIC DNA]</scope>
    <source>
        <strain evidence="2">GT-2023</strain>
        <tissue evidence="2">Liver</tissue>
    </source>
</reference>
<feature type="compositionally biased region" description="Gly residues" evidence="1">
    <location>
        <begin position="19"/>
        <end position="29"/>
    </location>
</feature>